<keyword evidence="1" id="KW-0472">Membrane</keyword>
<comment type="caution">
    <text evidence="2">The sequence shown here is derived from an EMBL/GenBank/DDBJ whole genome shotgun (WGS) entry which is preliminary data.</text>
</comment>
<gene>
    <name evidence="2" type="ORF">CSX02_12115</name>
</gene>
<evidence type="ECO:0000256" key="1">
    <source>
        <dbReference type="SAM" id="Phobius"/>
    </source>
</evidence>
<dbReference type="RefSeq" id="WP_099386867.1">
    <property type="nucleotide sequence ID" value="NZ_JANSWH010000042.1"/>
</dbReference>
<reference evidence="2 3" key="1">
    <citation type="submission" date="2017-10" db="EMBL/GenBank/DDBJ databases">
        <title>Resolving the taxonomy of Roseburia spp., Eubacterium rectale and Agathobacter spp. through phylogenomic analysis.</title>
        <authorList>
            <person name="Sheridan P.O."/>
            <person name="Walker A.W."/>
            <person name="Duncan S.H."/>
            <person name="Scott K.P."/>
            <person name="Toole P.W.O."/>
            <person name="Luis P."/>
            <person name="Flint H.J."/>
        </authorList>
    </citation>
    <scope>NUCLEOTIDE SEQUENCE [LARGE SCALE GENOMIC DNA]</scope>
    <source>
        <strain evidence="2 3">JK623</strain>
    </source>
</reference>
<organism evidence="2 3">
    <name type="scientific">Agathobacter ruminis</name>
    <dbReference type="NCBI Taxonomy" id="1712665"/>
    <lineage>
        <taxon>Bacteria</taxon>
        <taxon>Bacillati</taxon>
        <taxon>Bacillota</taxon>
        <taxon>Clostridia</taxon>
        <taxon>Lachnospirales</taxon>
        <taxon>Lachnospiraceae</taxon>
        <taxon>Agathobacter</taxon>
    </lineage>
</organism>
<dbReference type="AlphaFoldDB" id="A0A2G3DZL5"/>
<feature type="transmembrane region" description="Helical" evidence="1">
    <location>
        <begin position="116"/>
        <end position="133"/>
    </location>
</feature>
<dbReference type="EMBL" id="PDYG01000134">
    <property type="protein sequence ID" value="PHU36323.1"/>
    <property type="molecule type" value="Genomic_DNA"/>
</dbReference>
<feature type="transmembrane region" description="Helical" evidence="1">
    <location>
        <begin position="184"/>
        <end position="205"/>
    </location>
</feature>
<name>A0A2G3DZL5_9FIRM</name>
<keyword evidence="1" id="KW-1133">Transmembrane helix</keyword>
<dbReference type="PROSITE" id="PS51257">
    <property type="entry name" value="PROKAR_LIPOPROTEIN"/>
    <property type="match status" value="1"/>
</dbReference>
<proteinExistence type="predicted"/>
<feature type="transmembrane region" description="Helical" evidence="1">
    <location>
        <begin position="145"/>
        <end position="164"/>
    </location>
</feature>
<dbReference type="Proteomes" id="UP000224563">
    <property type="component" value="Unassembled WGS sequence"/>
</dbReference>
<sequence length="220" mass="25125">MKKNHLAQPAFVLNVMLVICGFIGLIISCFNLKVSMFEYYTQDSNIFCLISALIYVIASIRAQKAGKELPKWVAKVRYLATCTVTVTFLVVIFVLAPMFENILYGYYLMFFNGANFFYHVTCPLLSIVSYVFWEHEDSNAARDPLIALIPTAVYAAVTIVLNILRLIEGPYPFLMVYQQTPLASVAWCATILLIAWLIAVVIRGMHNRNYARFMKYEKEN</sequence>
<feature type="transmembrane region" description="Helical" evidence="1">
    <location>
        <begin position="12"/>
        <end position="33"/>
    </location>
</feature>
<evidence type="ECO:0000313" key="3">
    <source>
        <dbReference type="Proteomes" id="UP000224563"/>
    </source>
</evidence>
<protein>
    <submittedName>
        <fullName evidence="2">Uncharacterized protein</fullName>
    </submittedName>
</protein>
<keyword evidence="3" id="KW-1185">Reference proteome</keyword>
<feature type="transmembrane region" description="Helical" evidence="1">
    <location>
        <begin position="78"/>
        <end position="96"/>
    </location>
</feature>
<keyword evidence="1" id="KW-0812">Transmembrane</keyword>
<reference evidence="2 3" key="2">
    <citation type="submission" date="2017-10" db="EMBL/GenBank/DDBJ databases">
        <authorList>
            <person name="Banno H."/>
            <person name="Chua N.-H."/>
        </authorList>
    </citation>
    <scope>NUCLEOTIDE SEQUENCE [LARGE SCALE GENOMIC DNA]</scope>
    <source>
        <strain evidence="2 3">JK623</strain>
    </source>
</reference>
<accession>A0A2G3DZL5</accession>
<evidence type="ECO:0000313" key="2">
    <source>
        <dbReference type="EMBL" id="PHU36323.1"/>
    </source>
</evidence>